<accession>A0A9N9JB80</accession>
<dbReference type="EMBL" id="CAJVPZ010048423">
    <property type="protein sequence ID" value="CAG8774108.1"/>
    <property type="molecule type" value="Genomic_DNA"/>
</dbReference>
<gene>
    <name evidence="2" type="ORF">RFULGI_LOCUS15287</name>
</gene>
<evidence type="ECO:0000313" key="3">
    <source>
        <dbReference type="Proteomes" id="UP000789396"/>
    </source>
</evidence>
<feature type="non-terminal residue" evidence="2">
    <location>
        <position position="106"/>
    </location>
</feature>
<feature type="non-terminal residue" evidence="2">
    <location>
        <position position="1"/>
    </location>
</feature>
<sequence>EAQDDENANDEISDDDIPTASTLPTDLALVATYLDPRFKHFNWATNNEKERAQNLVKTLYDKLKIKLTIPDDIEESFVDKDYEDNDDFFNELEANSIQTNSEEEDE</sequence>
<dbReference type="Proteomes" id="UP000789396">
    <property type="component" value="Unassembled WGS sequence"/>
</dbReference>
<proteinExistence type="predicted"/>
<keyword evidence="3" id="KW-1185">Reference proteome</keyword>
<name>A0A9N9JB80_9GLOM</name>
<evidence type="ECO:0000313" key="2">
    <source>
        <dbReference type="EMBL" id="CAG8774108.1"/>
    </source>
</evidence>
<comment type="caution">
    <text evidence="2">The sequence shown here is derived from an EMBL/GenBank/DDBJ whole genome shotgun (WGS) entry which is preliminary data.</text>
</comment>
<feature type="region of interest" description="Disordered" evidence="1">
    <location>
        <begin position="1"/>
        <end position="21"/>
    </location>
</feature>
<protein>
    <submittedName>
        <fullName evidence="2">3934_t:CDS:1</fullName>
    </submittedName>
</protein>
<reference evidence="2" key="1">
    <citation type="submission" date="2021-06" db="EMBL/GenBank/DDBJ databases">
        <authorList>
            <person name="Kallberg Y."/>
            <person name="Tangrot J."/>
            <person name="Rosling A."/>
        </authorList>
    </citation>
    <scope>NUCLEOTIDE SEQUENCE</scope>
    <source>
        <strain evidence="2">IN212</strain>
    </source>
</reference>
<feature type="compositionally biased region" description="Acidic residues" evidence="1">
    <location>
        <begin position="1"/>
        <end position="17"/>
    </location>
</feature>
<dbReference type="AlphaFoldDB" id="A0A9N9JB80"/>
<evidence type="ECO:0000256" key="1">
    <source>
        <dbReference type="SAM" id="MobiDB-lite"/>
    </source>
</evidence>
<organism evidence="2 3">
    <name type="scientific">Racocetra fulgida</name>
    <dbReference type="NCBI Taxonomy" id="60492"/>
    <lineage>
        <taxon>Eukaryota</taxon>
        <taxon>Fungi</taxon>
        <taxon>Fungi incertae sedis</taxon>
        <taxon>Mucoromycota</taxon>
        <taxon>Glomeromycotina</taxon>
        <taxon>Glomeromycetes</taxon>
        <taxon>Diversisporales</taxon>
        <taxon>Gigasporaceae</taxon>
        <taxon>Racocetra</taxon>
    </lineage>
</organism>
<dbReference type="OrthoDB" id="2427034at2759"/>